<dbReference type="InParanoid" id="A0A5C3NWI4"/>
<dbReference type="SUPFAM" id="SSF52047">
    <property type="entry name" value="RNI-like"/>
    <property type="match status" value="1"/>
</dbReference>
<organism evidence="2 3">
    <name type="scientific">Polyporus arcularius HHB13444</name>
    <dbReference type="NCBI Taxonomy" id="1314778"/>
    <lineage>
        <taxon>Eukaryota</taxon>
        <taxon>Fungi</taxon>
        <taxon>Dikarya</taxon>
        <taxon>Basidiomycota</taxon>
        <taxon>Agaricomycotina</taxon>
        <taxon>Agaricomycetes</taxon>
        <taxon>Polyporales</taxon>
        <taxon>Polyporaceae</taxon>
        <taxon>Polyporus</taxon>
    </lineage>
</organism>
<evidence type="ECO:0008006" key="4">
    <source>
        <dbReference type="Google" id="ProtNLM"/>
    </source>
</evidence>
<gene>
    <name evidence="2" type="ORF">K466DRAFT_607580</name>
</gene>
<evidence type="ECO:0000313" key="3">
    <source>
        <dbReference type="Proteomes" id="UP000308197"/>
    </source>
</evidence>
<accession>A0A5C3NWI4</accession>
<keyword evidence="3" id="KW-1185">Reference proteome</keyword>
<dbReference type="Gene3D" id="3.80.10.10">
    <property type="entry name" value="Ribonuclease Inhibitor"/>
    <property type="match status" value="1"/>
</dbReference>
<name>A0A5C3NWI4_9APHY</name>
<evidence type="ECO:0000256" key="1">
    <source>
        <dbReference type="SAM" id="MobiDB-lite"/>
    </source>
</evidence>
<dbReference type="EMBL" id="ML213041">
    <property type="protein sequence ID" value="TFK77883.1"/>
    <property type="molecule type" value="Genomic_DNA"/>
</dbReference>
<sequence length="505" mass="55205">MPRLAHDILLVVVEAVTRSDWNDRDRLATLTSLEHTSSALRHDVRDLRLRQLSSLDPLVQSLGPTIRTHMFRRRPPSPQAQQEWMHPVVQRLRPLVQTLHLDREQLPAVAMRYILALLSPKEALFPNLTHLSLSRAAATTSSLPLYHAPNLRVVALDASRSECSDLLSHGLPELVAGCPSVDTLSISWDGVVSPTHLAPIAQLPTLRSLALQADTVLALLPFLAALHQLEQLELTSSSSAPSLTTKEVTAARTFASLRRLSVTSPETRCTALALREIHAPLLSALRLPSARVHGQESLENTWAASIANFASLTTVSVDITLCAFPSSPGSLRSTFTRLMLPILSAGNLEHLSVTFEPGDKAAMFSPEDLEVISSQLSASLQILRVCAKDTDPRNPLLLLEVPVLTTVDMQHVVRFSLACTSLRSLVLPGVWDCTPLSRSRALRYMGRPLAPQTATEHSAQSNPPSYAGDNPRTSDPVEQSIHCRVATYALAPIANSMHHRTCKSH</sequence>
<reference evidence="2 3" key="1">
    <citation type="journal article" date="2019" name="Nat. Ecol. Evol.">
        <title>Megaphylogeny resolves global patterns of mushroom evolution.</title>
        <authorList>
            <person name="Varga T."/>
            <person name="Krizsan K."/>
            <person name="Foldi C."/>
            <person name="Dima B."/>
            <person name="Sanchez-Garcia M."/>
            <person name="Sanchez-Ramirez S."/>
            <person name="Szollosi G.J."/>
            <person name="Szarkandi J.G."/>
            <person name="Papp V."/>
            <person name="Albert L."/>
            <person name="Andreopoulos W."/>
            <person name="Angelini C."/>
            <person name="Antonin V."/>
            <person name="Barry K.W."/>
            <person name="Bougher N.L."/>
            <person name="Buchanan P."/>
            <person name="Buyck B."/>
            <person name="Bense V."/>
            <person name="Catcheside P."/>
            <person name="Chovatia M."/>
            <person name="Cooper J."/>
            <person name="Damon W."/>
            <person name="Desjardin D."/>
            <person name="Finy P."/>
            <person name="Geml J."/>
            <person name="Haridas S."/>
            <person name="Hughes K."/>
            <person name="Justo A."/>
            <person name="Karasinski D."/>
            <person name="Kautmanova I."/>
            <person name="Kiss B."/>
            <person name="Kocsube S."/>
            <person name="Kotiranta H."/>
            <person name="LaButti K.M."/>
            <person name="Lechner B.E."/>
            <person name="Liimatainen K."/>
            <person name="Lipzen A."/>
            <person name="Lukacs Z."/>
            <person name="Mihaltcheva S."/>
            <person name="Morgado L.N."/>
            <person name="Niskanen T."/>
            <person name="Noordeloos M.E."/>
            <person name="Ohm R.A."/>
            <person name="Ortiz-Santana B."/>
            <person name="Ovrebo C."/>
            <person name="Racz N."/>
            <person name="Riley R."/>
            <person name="Savchenko A."/>
            <person name="Shiryaev A."/>
            <person name="Soop K."/>
            <person name="Spirin V."/>
            <person name="Szebenyi C."/>
            <person name="Tomsovsky M."/>
            <person name="Tulloss R.E."/>
            <person name="Uehling J."/>
            <person name="Grigoriev I.V."/>
            <person name="Vagvolgyi C."/>
            <person name="Papp T."/>
            <person name="Martin F.M."/>
            <person name="Miettinen O."/>
            <person name="Hibbett D.S."/>
            <person name="Nagy L.G."/>
        </authorList>
    </citation>
    <scope>NUCLEOTIDE SEQUENCE [LARGE SCALE GENOMIC DNA]</scope>
    <source>
        <strain evidence="2 3">HHB13444</strain>
    </source>
</reference>
<feature type="compositionally biased region" description="Polar residues" evidence="1">
    <location>
        <begin position="452"/>
        <end position="464"/>
    </location>
</feature>
<proteinExistence type="predicted"/>
<evidence type="ECO:0000313" key="2">
    <source>
        <dbReference type="EMBL" id="TFK77883.1"/>
    </source>
</evidence>
<feature type="region of interest" description="Disordered" evidence="1">
    <location>
        <begin position="450"/>
        <end position="477"/>
    </location>
</feature>
<dbReference type="AlphaFoldDB" id="A0A5C3NWI4"/>
<dbReference type="Proteomes" id="UP000308197">
    <property type="component" value="Unassembled WGS sequence"/>
</dbReference>
<protein>
    <recommendedName>
        <fullName evidence="4">F-box domain-containing protein</fullName>
    </recommendedName>
</protein>
<dbReference type="InterPro" id="IPR032675">
    <property type="entry name" value="LRR_dom_sf"/>
</dbReference>